<keyword evidence="7" id="KW-0472">Membrane</keyword>
<feature type="compositionally biased region" description="Gly residues" evidence="8">
    <location>
        <begin position="97"/>
        <end position="107"/>
    </location>
</feature>
<keyword evidence="6" id="KW-0862">Zinc</keyword>
<evidence type="ECO:0000256" key="4">
    <source>
        <dbReference type="ARBA" id="ARBA00005975"/>
    </source>
</evidence>
<dbReference type="Pfam" id="PF10601">
    <property type="entry name" value="zf-LITAF-like"/>
    <property type="match status" value="1"/>
</dbReference>
<keyword evidence="5" id="KW-0479">Metal-binding</keyword>
<evidence type="ECO:0000256" key="3">
    <source>
        <dbReference type="ARBA" id="ARBA00004630"/>
    </source>
</evidence>
<accession>A0ABI7W974</accession>
<dbReference type="GeneTree" id="ENSGT00940000155366"/>
<feature type="compositionally biased region" description="Pro residues" evidence="8">
    <location>
        <begin position="9"/>
        <end position="25"/>
    </location>
</feature>
<evidence type="ECO:0000256" key="7">
    <source>
        <dbReference type="ARBA" id="ARBA00023136"/>
    </source>
</evidence>
<dbReference type="PANTHER" id="PTHR23292">
    <property type="entry name" value="LIPOPOLYSACCHARIDE-INDUCED TUMOR NECROSIS FACTOR-ALPHA FACTOR"/>
    <property type="match status" value="1"/>
</dbReference>
<organism evidence="10 11">
    <name type="scientific">Felis catus</name>
    <name type="common">Cat</name>
    <name type="synonym">Felis silvestris catus</name>
    <dbReference type="NCBI Taxonomy" id="9685"/>
    <lineage>
        <taxon>Eukaryota</taxon>
        <taxon>Metazoa</taxon>
        <taxon>Chordata</taxon>
        <taxon>Craniata</taxon>
        <taxon>Vertebrata</taxon>
        <taxon>Euteleostomi</taxon>
        <taxon>Mammalia</taxon>
        <taxon>Eutheria</taxon>
        <taxon>Laurasiatheria</taxon>
        <taxon>Carnivora</taxon>
        <taxon>Feliformia</taxon>
        <taxon>Felidae</taxon>
        <taxon>Felinae</taxon>
        <taxon>Felis</taxon>
    </lineage>
</organism>
<evidence type="ECO:0000256" key="1">
    <source>
        <dbReference type="ARBA" id="ARBA00004125"/>
    </source>
</evidence>
<feature type="domain" description="LITAF" evidence="9">
    <location>
        <begin position="350"/>
        <end position="434"/>
    </location>
</feature>
<dbReference type="InterPro" id="IPR006629">
    <property type="entry name" value="LITAF"/>
</dbReference>
<dbReference type="InterPro" id="IPR037519">
    <property type="entry name" value="LITAF_fam"/>
</dbReference>
<protein>
    <recommendedName>
        <fullName evidence="9">LITAF domain-containing protein</fullName>
    </recommendedName>
</protein>
<evidence type="ECO:0000259" key="9">
    <source>
        <dbReference type="PROSITE" id="PS51837"/>
    </source>
</evidence>
<feature type="compositionally biased region" description="Gly residues" evidence="8">
    <location>
        <begin position="41"/>
        <end position="65"/>
    </location>
</feature>
<comment type="subcellular location">
    <subcellularLocation>
        <location evidence="1">Endosome membrane</location>
        <topology evidence="1">Peripheral membrane protein</topology>
        <orientation evidence="1">Cytoplasmic side</orientation>
    </subcellularLocation>
    <subcellularLocation>
        <location evidence="2">Late endosome membrane</location>
    </subcellularLocation>
    <subcellularLocation>
        <location evidence="3">Lysosome membrane</location>
        <topology evidence="3">Peripheral membrane protein</topology>
        <orientation evidence="3">Cytoplasmic side</orientation>
    </subcellularLocation>
</comment>
<feature type="compositionally biased region" description="Low complexity" evidence="8">
    <location>
        <begin position="115"/>
        <end position="128"/>
    </location>
</feature>
<evidence type="ECO:0000256" key="5">
    <source>
        <dbReference type="ARBA" id="ARBA00022723"/>
    </source>
</evidence>
<reference evidence="10 11" key="1">
    <citation type="submission" date="2021-02" db="EMBL/GenBank/DDBJ databases">
        <title>Safari Cat Assemblies.</title>
        <authorList>
            <person name="Bredemeyer K.R."/>
            <person name="Murphy W.J."/>
        </authorList>
    </citation>
    <scope>NUCLEOTIDE SEQUENCE [LARGE SCALE GENOMIC DNA]</scope>
</reference>
<evidence type="ECO:0000256" key="8">
    <source>
        <dbReference type="SAM" id="MobiDB-lite"/>
    </source>
</evidence>
<reference evidence="10" key="2">
    <citation type="submission" date="2025-08" db="UniProtKB">
        <authorList>
            <consortium name="Ensembl"/>
        </authorList>
    </citation>
    <scope>IDENTIFICATION</scope>
    <source>
        <strain evidence="10">breed Abyssinian</strain>
    </source>
</reference>
<dbReference type="PANTHER" id="PTHR23292:SF2">
    <property type="entry name" value="LIPOPOLYSACCHARIDE-INDUCED TUMOR NECROSIS FACTOR-ALPHA FACTOR"/>
    <property type="match status" value="1"/>
</dbReference>
<proteinExistence type="inferred from homology"/>
<evidence type="ECO:0000313" key="10">
    <source>
        <dbReference type="Ensembl" id="ENSFCTP00005006892.1"/>
    </source>
</evidence>
<gene>
    <name evidence="10" type="primary">LITAF</name>
</gene>
<evidence type="ECO:0000256" key="6">
    <source>
        <dbReference type="ARBA" id="ARBA00022833"/>
    </source>
</evidence>
<comment type="similarity">
    <text evidence="4">Belongs to the CDIP1/LITAF family.</text>
</comment>
<evidence type="ECO:0000313" key="11">
    <source>
        <dbReference type="Proteomes" id="UP000823872"/>
    </source>
</evidence>
<feature type="region of interest" description="Disordered" evidence="8">
    <location>
        <begin position="1"/>
        <end position="155"/>
    </location>
</feature>
<evidence type="ECO:0000256" key="2">
    <source>
        <dbReference type="ARBA" id="ARBA00004414"/>
    </source>
</evidence>
<dbReference type="SMART" id="SM00714">
    <property type="entry name" value="LITAF"/>
    <property type="match status" value="1"/>
</dbReference>
<dbReference type="Ensembl" id="ENSFCTT00005011125.1">
    <property type="protein sequence ID" value="ENSFCTP00005006892.1"/>
    <property type="gene ID" value="ENSFCTG00005004134.1"/>
</dbReference>
<dbReference type="PROSITE" id="PS51837">
    <property type="entry name" value="LITAF"/>
    <property type="match status" value="1"/>
</dbReference>
<sequence>RGSRKPEPPRPGPAPGPGPAPPHPGPAARLRGSLRPPGSTGCAGGGECGAGAGAGGGRGGPGGSGARRREHWSGAREQPRPGDPGHRAGRGAAGAPAGPGGRGGVEGVGDRARSGARGPPGAGCPASRRLSRPWDRPGSVPAPTSGPSASAGVVRNNFRTPVPESRLLGAAASALFASATVSACLCCGHLGAEGAPERRKSGHREKGALALAKPLPRGLRWAPGQLRDEPRQTHLLAVPDACWWLRLGNLWRRWTSPLLTKLARWPPPLCSPDNMSVPGSYQAAAGPSSVPSAPPSYEETVAVNSYFPVPPAPVPGPTTGLVTGPDGKGMNPPAYYTQPVPVPNANAIAVQTVYVQQPVSFFDRPVQMCCPSCNKMIVTQLSYNAGALTWLSCGSLCLLGCVAGCCFIPFCVDALQDVDHYCPNCKALLGTYKRL</sequence>
<reference evidence="10" key="3">
    <citation type="submission" date="2025-09" db="UniProtKB">
        <authorList>
            <consortium name="Ensembl"/>
        </authorList>
    </citation>
    <scope>IDENTIFICATION</scope>
    <source>
        <strain evidence="10">breed Abyssinian</strain>
    </source>
</reference>
<keyword evidence="11" id="KW-1185">Reference proteome</keyword>
<feature type="compositionally biased region" description="Basic and acidic residues" evidence="8">
    <location>
        <begin position="71"/>
        <end position="86"/>
    </location>
</feature>
<dbReference type="Proteomes" id="UP000823872">
    <property type="component" value="Chromosome E3"/>
</dbReference>
<name>A0ABI7W974_FELCA</name>